<dbReference type="EMBL" id="FOAA01000018">
    <property type="protein sequence ID" value="SEL48302.1"/>
    <property type="molecule type" value="Genomic_DNA"/>
</dbReference>
<dbReference type="GO" id="GO:0016740">
    <property type="term" value="F:transferase activity"/>
    <property type="evidence" value="ECO:0007669"/>
    <property type="project" value="UniProtKB-KW"/>
</dbReference>
<dbReference type="GO" id="GO:0050567">
    <property type="term" value="F:glutaminyl-tRNA synthase (glutamine-hydrolyzing) activity"/>
    <property type="evidence" value="ECO:0007669"/>
    <property type="project" value="UniProtKB-UniRule"/>
</dbReference>
<keyword evidence="2" id="KW-0808">Transferase</keyword>
<sequence>MSLSLDEVRKIAHLARLSVQEEDLQGYARNLSDILGLVQQMDGVDTRGVTPMAHPLDASQRLRVDEPTETDQRDHFQANAPAVESGLYLVPKVIE</sequence>
<dbReference type="GO" id="GO:0050566">
    <property type="term" value="F:asparaginyl-tRNA synthase (glutamine-hydrolyzing) activity"/>
    <property type="evidence" value="ECO:0007669"/>
    <property type="project" value="RHEA"/>
</dbReference>
<dbReference type="Proteomes" id="UP000199256">
    <property type="component" value="Unassembled WGS sequence"/>
</dbReference>
<keyword evidence="3" id="KW-1185">Reference proteome</keyword>
<comment type="catalytic activity">
    <reaction evidence="1">
        <text>L-glutamyl-tRNA(Gln) + L-glutamine + ATP + H2O = L-glutaminyl-tRNA(Gln) + L-glutamate + ADP + phosphate + H(+)</text>
        <dbReference type="Rhea" id="RHEA:17521"/>
        <dbReference type="Rhea" id="RHEA-COMP:9681"/>
        <dbReference type="Rhea" id="RHEA-COMP:9684"/>
        <dbReference type="ChEBI" id="CHEBI:15377"/>
        <dbReference type="ChEBI" id="CHEBI:15378"/>
        <dbReference type="ChEBI" id="CHEBI:29985"/>
        <dbReference type="ChEBI" id="CHEBI:30616"/>
        <dbReference type="ChEBI" id="CHEBI:43474"/>
        <dbReference type="ChEBI" id="CHEBI:58359"/>
        <dbReference type="ChEBI" id="CHEBI:78520"/>
        <dbReference type="ChEBI" id="CHEBI:78521"/>
        <dbReference type="ChEBI" id="CHEBI:456216"/>
    </reaction>
</comment>
<dbReference type="GO" id="GO:0070681">
    <property type="term" value="P:glutaminyl-tRNAGln biosynthesis via transamidation"/>
    <property type="evidence" value="ECO:0007669"/>
    <property type="project" value="TreeGrafter"/>
</dbReference>
<comment type="function">
    <text evidence="1">Allows the formation of correctly charged Asn-tRNA(Asn) or Gln-tRNA(Gln) through the transamidation of misacylated Asp-tRNA(Asn) or Glu-tRNA(Gln) in organisms which lack either or both of asparaginyl-tRNA or glutaminyl-tRNA synthetases. The reaction takes place in the presence of glutamine and ATP through an activated phospho-Asp-tRNA(Asn) or phospho-Glu-tRNA(Gln).</text>
</comment>
<protein>
    <recommendedName>
        <fullName evidence="1">Aspartyl/glutamyl-tRNA(Asn/Gln) amidotransferase subunit C</fullName>
        <shortName evidence="1">Asp/Glu-ADT subunit C</shortName>
        <ecNumber evidence="1">6.3.5.-</ecNumber>
    </recommendedName>
</protein>
<dbReference type="AlphaFoldDB" id="A0A1H7QK04"/>
<reference evidence="3" key="1">
    <citation type="submission" date="2016-10" db="EMBL/GenBank/DDBJ databases">
        <authorList>
            <person name="Varghese N."/>
            <person name="Submissions S."/>
        </authorList>
    </citation>
    <scope>NUCLEOTIDE SEQUENCE [LARGE SCALE GENOMIC DNA]</scope>
    <source>
        <strain evidence="3">DSM 241</strain>
    </source>
</reference>
<keyword evidence="1" id="KW-0648">Protein biosynthesis</keyword>
<dbReference type="EC" id="6.3.5.-" evidence="1"/>
<dbReference type="InterPro" id="IPR003837">
    <property type="entry name" value="GatC"/>
</dbReference>
<accession>A0A1H7QK04</accession>
<dbReference type="HAMAP" id="MF_00122">
    <property type="entry name" value="GatC"/>
    <property type="match status" value="1"/>
</dbReference>
<evidence type="ECO:0000313" key="3">
    <source>
        <dbReference type="Proteomes" id="UP000199256"/>
    </source>
</evidence>
<keyword evidence="1" id="KW-0436">Ligase</keyword>
<comment type="catalytic activity">
    <reaction evidence="1">
        <text>L-aspartyl-tRNA(Asn) + L-glutamine + ATP + H2O = L-asparaginyl-tRNA(Asn) + L-glutamate + ADP + phosphate + 2 H(+)</text>
        <dbReference type="Rhea" id="RHEA:14513"/>
        <dbReference type="Rhea" id="RHEA-COMP:9674"/>
        <dbReference type="Rhea" id="RHEA-COMP:9677"/>
        <dbReference type="ChEBI" id="CHEBI:15377"/>
        <dbReference type="ChEBI" id="CHEBI:15378"/>
        <dbReference type="ChEBI" id="CHEBI:29985"/>
        <dbReference type="ChEBI" id="CHEBI:30616"/>
        <dbReference type="ChEBI" id="CHEBI:43474"/>
        <dbReference type="ChEBI" id="CHEBI:58359"/>
        <dbReference type="ChEBI" id="CHEBI:78515"/>
        <dbReference type="ChEBI" id="CHEBI:78516"/>
        <dbReference type="ChEBI" id="CHEBI:456216"/>
    </reaction>
</comment>
<name>A0A1H7QK04_9GAMM</name>
<dbReference type="Pfam" id="PF02686">
    <property type="entry name" value="GatC"/>
    <property type="match status" value="1"/>
</dbReference>
<dbReference type="NCBIfam" id="TIGR00135">
    <property type="entry name" value="gatC"/>
    <property type="match status" value="1"/>
</dbReference>
<evidence type="ECO:0000313" key="2">
    <source>
        <dbReference type="EMBL" id="SEL48302.1"/>
    </source>
</evidence>
<dbReference type="InterPro" id="IPR036113">
    <property type="entry name" value="Asp/Glu-ADT_sf_sub_c"/>
</dbReference>
<proteinExistence type="inferred from homology"/>
<comment type="similarity">
    <text evidence="1">Belongs to the GatC family.</text>
</comment>
<comment type="subunit">
    <text evidence="1">Heterotrimer of A, B and C subunits.</text>
</comment>
<evidence type="ECO:0000256" key="1">
    <source>
        <dbReference type="HAMAP-Rule" id="MF_00122"/>
    </source>
</evidence>
<dbReference type="RefSeq" id="WP_090255143.1">
    <property type="nucleotide sequence ID" value="NZ_FOAA01000018.1"/>
</dbReference>
<keyword evidence="1" id="KW-0067">ATP-binding</keyword>
<dbReference type="PANTHER" id="PTHR15004">
    <property type="entry name" value="GLUTAMYL-TRNA(GLN) AMIDOTRANSFERASE SUBUNIT C, MITOCHONDRIAL"/>
    <property type="match status" value="1"/>
</dbReference>
<dbReference type="Gene3D" id="1.10.20.60">
    <property type="entry name" value="Glu-tRNAGln amidotransferase C subunit, N-terminal domain"/>
    <property type="match status" value="1"/>
</dbReference>
<gene>
    <name evidence="1" type="primary">gatC</name>
    <name evidence="2" type="ORF">SAMN05444515_11812</name>
</gene>
<dbReference type="GO" id="GO:0005524">
    <property type="term" value="F:ATP binding"/>
    <property type="evidence" value="ECO:0007669"/>
    <property type="project" value="UniProtKB-KW"/>
</dbReference>
<dbReference type="SUPFAM" id="SSF141000">
    <property type="entry name" value="Glu-tRNAGln amidotransferase C subunit"/>
    <property type="match status" value="1"/>
</dbReference>
<dbReference type="STRING" id="1396821.SAMN05444515_11812"/>
<dbReference type="GO" id="GO:0006412">
    <property type="term" value="P:translation"/>
    <property type="evidence" value="ECO:0007669"/>
    <property type="project" value="UniProtKB-UniRule"/>
</dbReference>
<dbReference type="PANTHER" id="PTHR15004:SF0">
    <property type="entry name" value="GLUTAMYL-TRNA(GLN) AMIDOTRANSFERASE SUBUNIT C, MITOCHONDRIAL"/>
    <property type="match status" value="1"/>
</dbReference>
<dbReference type="OrthoDB" id="9794326at2"/>
<dbReference type="GO" id="GO:0006450">
    <property type="term" value="P:regulation of translational fidelity"/>
    <property type="evidence" value="ECO:0007669"/>
    <property type="project" value="InterPro"/>
</dbReference>
<organism evidence="2 3">
    <name type="scientific">Ectothiorhodospira marina</name>
    <dbReference type="NCBI Taxonomy" id="1396821"/>
    <lineage>
        <taxon>Bacteria</taxon>
        <taxon>Pseudomonadati</taxon>
        <taxon>Pseudomonadota</taxon>
        <taxon>Gammaproteobacteria</taxon>
        <taxon>Chromatiales</taxon>
        <taxon>Ectothiorhodospiraceae</taxon>
        <taxon>Ectothiorhodospira</taxon>
    </lineage>
</organism>
<keyword evidence="1" id="KW-0547">Nucleotide-binding</keyword>